<organism evidence="1 2">
    <name type="scientific">Capnocytophaga cynodegmi</name>
    <dbReference type="NCBI Taxonomy" id="28189"/>
    <lineage>
        <taxon>Bacteria</taxon>
        <taxon>Pseudomonadati</taxon>
        <taxon>Bacteroidota</taxon>
        <taxon>Flavobacteriia</taxon>
        <taxon>Flavobacteriales</taxon>
        <taxon>Flavobacteriaceae</taxon>
        <taxon>Capnocytophaga</taxon>
    </lineage>
</organism>
<dbReference type="AlphaFoldDB" id="A0A286NTM4"/>
<dbReference type="Proteomes" id="UP000242855">
    <property type="component" value="Chromosome"/>
</dbReference>
<reference evidence="1 2" key="1">
    <citation type="journal article" date="2017" name="Genome Announc.">
        <title>Twelve Complete Reference Genomes of Clinical Isolates in the Capnocytophaga Genus.</title>
        <authorList>
            <person name="Villarma A."/>
            <person name="Gulvik C.A."/>
            <person name="Rowe L.A."/>
            <person name="Sheth M."/>
            <person name="Juieng P."/>
            <person name="Nicholson A.C."/>
            <person name="Loparev V.N."/>
            <person name="McQuiston J.R."/>
        </authorList>
    </citation>
    <scope>NUCLEOTIDE SEQUENCE [LARGE SCALE GENOMIC DNA]</scope>
    <source>
        <strain evidence="1 2">G7591</strain>
    </source>
</reference>
<dbReference type="EMBL" id="CP022378">
    <property type="protein sequence ID" value="ATA67411.1"/>
    <property type="molecule type" value="Genomic_DNA"/>
</dbReference>
<evidence type="ECO:0008006" key="3">
    <source>
        <dbReference type="Google" id="ProtNLM"/>
    </source>
</evidence>
<dbReference type="GeneID" id="96780463"/>
<dbReference type="KEGG" id="ccyn:CGC48_01480"/>
<dbReference type="RefSeq" id="WP_098028169.1">
    <property type="nucleotide sequence ID" value="NZ_CP022378.1"/>
</dbReference>
<gene>
    <name evidence="1" type="ORF">CGC48_01480</name>
</gene>
<evidence type="ECO:0000313" key="2">
    <source>
        <dbReference type="Proteomes" id="UP000242855"/>
    </source>
</evidence>
<protein>
    <recommendedName>
        <fullName evidence="3">DUF4268 domain-containing protein</fullName>
    </recommendedName>
</protein>
<proteinExistence type="predicted"/>
<accession>A0A286NTM4</accession>
<sequence length="188" mass="22200">MNNNILKQAAELFDTAEKWNAFVELVNQQENVKELWWNKLQESVCKRGTQPKWTVYKYDGTEKLIWYLSDAEQGKSSTSIYFDGQYICVYFYSGIDHQKAQELVKNVKFDKILNCFDNPEKGSGQYFLWENFKLKIDGEEISKLDKLAWYTGNKTEEFANQLLEKIQKLQTVEITELFEEINKECKAQ</sequence>
<name>A0A286NTM4_9FLAO</name>
<evidence type="ECO:0000313" key="1">
    <source>
        <dbReference type="EMBL" id="ATA67411.1"/>
    </source>
</evidence>